<comment type="caution">
    <text evidence="1">The sequence shown here is derived from an EMBL/GenBank/DDBJ whole genome shotgun (WGS) entry which is preliminary data.</text>
</comment>
<name>A0AB37Q466_PSECA</name>
<sequence>MIQGKVGWGTEARFRRPPLRSIPEYYPAAPIIFSLRANSPIDQWSTSLDSFVNQQLYSVSEVSEQMASVLVGQFHARDVEGRVYPVHEFQESQPDEAQSGQPVITYRLAIGDRVRHLGGDSFELVGSGVQMTRIPG</sequence>
<evidence type="ECO:0000313" key="2">
    <source>
        <dbReference type="Proteomes" id="UP000269335"/>
    </source>
</evidence>
<dbReference type="EMBL" id="RBPH01000248">
    <property type="protein sequence ID" value="RMN76935.1"/>
    <property type="molecule type" value="Genomic_DNA"/>
</dbReference>
<gene>
    <name evidence="1" type="ORF">ALQ53_100518</name>
</gene>
<protein>
    <submittedName>
        <fullName evidence="1">Uncharacterized protein</fullName>
    </submittedName>
</protein>
<evidence type="ECO:0000313" key="1">
    <source>
        <dbReference type="EMBL" id="RMN76935.1"/>
    </source>
</evidence>
<dbReference type="AlphaFoldDB" id="A0AB37Q466"/>
<organism evidence="1 2">
    <name type="scientific">Pseudomonas cannabina</name>
    <dbReference type="NCBI Taxonomy" id="86840"/>
    <lineage>
        <taxon>Bacteria</taxon>
        <taxon>Pseudomonadati</taxon>
        <taxon>Pseudomonadota</taxon>
        <taxon>Gammaproteobacteria</taxon>
        <taxon>Pseudomonadales</taxon>
        <taxon>Pseudomonadaceae</taxon>
        <taxon>Pseudomonas</taxon>
    </lineage>
</organism>
<accession>A0AB37Q466</accession>
<dbReference type="Proteomes" id="UP000269335">
    <property type="component" value="Unassembled WGS sequence"/>
</dbReference>
<proteinExistence type="predicted"/>
<reference evidence="1 2" key="1">
    <citation type="submission" date="2018-08" db="EMBL/GenBank/DDBJ databases">
        <title>Recombination of ecologically and evolutionarily significant loci maintains genetic cohesion in the Pseudomonas syringae species complex.</title>
        <authorList>
            <person name="Dillon M."/>
            <person name="Thakur S."/>
            <person name="Almeida R.N.D."/>
            <person name="Weir B.S."/>
            <person name="Guttman D.S."/>
        </authorList>
    </citation>
    <scope>NUCLEOTIDE SEQUENCE [LARGE SCALE GENOMIC DNA]</scope>
    <source>
        <strain evidence="1 2">ICMP 15201</strain>
    </source>
</reference>